<dbReference type="CDD" id="cd03255">
    <property type="entry name" value="ABC_MJ0796_LolCDE_FtsE"/>
    <property type="match status" value="1"/>
</dbReference>
<dbReference type="FunFam" id="3.40.50.300:FF:000032">
    <property type="entry name" value="Export ABC transporter ATP-binding protein"/>
    <property type="match status" value="1"/>
</dbReference>
<dbReference type="OrthoDB" id="3242895at2"/>
<dbReference type="InterPro" id="IPR003593">
    <property type="entry name" value="AAA+_ATPase"/>
</dbReference>
<keyword evidence="2" id="KW-0547">Nucleotide-binding</keyword>
<keyword evidence="6" id="KW-1185">Reference proteome</keyword>
<dbReference type="AlphaFoldDB" id="A0A1C6TQQ8"/>
<dbReference type="Pfam" id="PF00005">
    <property type="entry name" value="ABC_tran"/>
    <property type="match status" value="1"/>
</dbReference>
<dbReference type="SUPFAM" id="SSF52540">
    <property type="entry name" value="P-loop containing nucleoside triphosphate hydrolases"/>
    <property type="match status" value="1"/>
</dbReference>
<evidence type="ECO:0000256" key="1">
    <source>
        <dbReference type="ARBA" id="ARBA00022448"/>
    </source>
</evidence>
<dbReference type="EMBL" id="FMHY01000002">
    <property type="protein sequence ID" value="SCL44152.1"/>
    <property type="molecule type" value="Genomic_DNA"/>
</dbReference>
<dbReference type="PROSITE" id="PS00211">
    <property type="entry name" value="ABC_TRANSPORTER_1"/>
    <property type="match status" value="1"/>
</dbReference>
<name>A0A1C6TQQ8_9ACTN</name>
<feature type="domain" description="ABC transporter" evidence="4">
    <location>
        <begin position="5"/>
        <end position="234"/>
    </location>
</feature>
<dbReference type="RefSeq" id="WP_091112669.1">
    <property type="nucleotide sequence ID" value="NZ_FMHY01000002.1"/>
</dbReference>
<dbReference type="Proteomes" id="UP000199696">
    <property type="component" value="Unassembled WGS sequence"/>
</dbReference>
<evidence type="ECO:0000313" key="5">
    <source>
        <dbReference type="EMBL" id="SCL44152.1"/>
    </source>
</evidence>
<sequence>MTALLQLQGITKTLKGQKAPRTILDGTDLAVDSGESVAIVGRSGSGKSTLLSLIGLFDRPDGGQYLLDGRDITRLPERKAAALRSAEFGFVFQRFFLLKHLTAAQNVAMALVNGQGWLSRRRRRARTLEALDRVGIAHLAKHRPARLSGGEQQRVAIARALVREPRLLLADEPTGALDTETGNLVIEVLRSATDRGCGLILVTHDWDHANKMQRVLRLSDGVLQPATDTRSVPQ</sequence>
<keyword evidence="3 5" id="KW-0067">ATP-binding</keyword>
<dbReference type="InterPro" id="IPR017911">
    <property type="entry name" value="MacB-like_ATP-bd"/>
</dbReference>
<dbReference type="SMART" id="SM00382">
    <property type="entry name" value="AAA"/>
    <property type="match status" value="1"/>
</dbReference>
<dbReference type="InterPro" id="IPR017871">
    <property type="entry name" value="ABC_transporter-like_CS"/>
</dbReference>
<proteinExistence type="predicted"/>
<dbReference type="GO" id="GO:0005886">
    <property type="term" value="C:plasma membrane"/>
    <property type="evidence" value="ECO:0007669"/>
    <property type="project" value="TreeGrafter"/>
</dbReference>
<evidence type="ECO:0000259" key="4">
    <source>
        <dbReference type="PROSITE" id="PS50893"/>
    </source>
</evidence>
<dbReference type="Gene3D" id="3.40.50.300">
    <property type="entry name" value="P-loop containing nucleotide triphosphate hydrolases"/>
    <property type="match status" value="1"/>
</dbReference>
<organism evidence="5 6">
    <name type="scientific">Micromonospora eburnea</name>
    <dbReference type="NCBI Taxonomy" id="227316"/>
    <lineage>
        <taxon>Bacteria</taxon>
        <taxon>Bacillati</taxon>
        <taxon>Actinomycetota</taxon>
        <taxon>Actinomycetes</taxon>
        <taxon>Micromonosporales</taxon>
        <taxon>Micromonosporaceae</taxon>
        <taxon>Micromonospora</taxon>
    </lineage>
</organism>
<dbReference type="InterPro" id="IPR027417">
    <property type="entry name" value="P-loop_NTPase"/>
</dbReference>
<accession>A0A1C6TQQ8</accession>
<keyword evidence="1" id="KW-0813">Transport</keyword>
<evidence type="ECO:0000313" key="6">
    <source>
        <dbReference type="Proteomes" id="UP000199696"/>
    </source>
</evidence>
<protein>
    <submittedName>
        <fullName evidence="5">Putative ABC transport system ATP-binding protein</fullName>
    </submittedName>
</protein>
<dbReference type="InterPro" id="IPR003439">
    <property type="entry name" value="ABC_transporter-like_ATP-bd"/>
</dbReference>
<evidence type="ECO:0000256" key="2">
    <source>
        <dbReference type="ARBA" id="ARBA00022741"/>
    </source>
</evidence>
<dbReference type="PROSITE" id="PS50893">
    <property type="entry name" value="ABC_TRANSPORTER_2"/>
    <property type="match status" value="1"/>
</dbReference>
<gene>
    <name evidence="5" type="ORF">GA0070604_0228</name>
</gene>
<evidence type="ECO:0000256" key="3">
    <source>
        <dbReference type="ARBA" id="ARBA00022840"/>
    </source>
</evidence>
<dbReference type="GO" id="GO:0022857">
    <property type="term" value="F:transmembrane transporter activity"/>
    <property type="evidence" value="ECO:0007669"/>
    <property type="project" value="TreeGrafter"/>
</dbReference>
<dbReference type="PANTHER" id="PTHR24220">
    <property type="entry name" value="IMPORT ATP-BINDING PROTEIN"/>
    <property type="match status" value="1"/>
</dbReference>
<dbReference type="PANTHER" id="PTHR24220:SF86">
    <property type="entry name" value="ABC TRANSPORTER ABCH.1"/>
    <property type="match status" value="1"/>
</dbReference>
<reference evidence="6" key="1">
    <citation type="submission" date="2016-06" db="EMBL/GenBank/DDBJ databases">
        <authorList>
            <person name="Varghese N."/>
            <person name="Submissions Spin"/>
        </authorList>
    </citation>
    <scope>NUCLEOTIDE SEQUENCE [LARGE SCALE GENOMIC DNA]</scope>
    <source>
        <strain evidence="6">DSM 44814</strain>
    </source>
</reference>
<dbReference type="GO" id="GO:0016887">
    <property type="term" value="F:ATP hydrolysis activity"/>
    <property type="evidence" value="ECO:0007669"/>
    <property type="project" value="InterPro"/>
</dbReference>
<dbReference type="GO" id="GO:0005524">
    <property type="term" value="F:ATP binding"/>
    <property type="evidence" value="ECO:0007669"/>
    <property type="project" value="UniProtKB-KW"/>
</dbReference>
<dbReference type="GO" id="GO:0098796">
    <property type="term" value="C:membrane protein complex"/>
    <property type="evidence" value="ECO:0007669"/>
    <property type="project" value="UniProtKB-ARBA"/>
</dbReference>
<dbReference type="InterPro" id="IPR015854">
    <property type="entry name" value="ABC_transpr_LolD-like"/>
</dbReference>
<dbReference type="STRING" id="227316.GA0070604_0228"/>